<keyword evidence="4 5" id="KW-0808">Transferase</keyword>
<dbReference type="RefSeq" id="WP_382234821.1">
    <property type="nucleotide sequence ID" value="NZ_JBHTCC010000002.1"/>
</dbReference>
<evidence type="ECO:0000313" key="6">
    <source>
        <dbReference type="Proteomes" id="UP001596379"/>
    </source>
</evidence>
<keyword evidence="4" id="KW-0865">Zymogen</keyword>
<dbReference type="Proteomes" id="UP001596379">
    <property type="component" value="Unassembled WGS sequence"/>
</dbReference>
<keyword evidence="4" id="KW-0317">Glutathione biosynthesis</keyword>
<dbReference type="InterPro" id="IPR000101">
    <property type="entry name" value="GGT_peptidase"/>
</dbReference>
<dbReference type="SUPFAM" id="SSF56235">
    <property type="entry name" value="N-terminal nucleophile aminohydrolases (Ntn hydrolases)"/>
    <property type="match status" value="1"/>
</dbReference>
<keyword evidence="6" id="KW-1185">Reference proteome</keyword>
<proteinExistence type="inferred from homology"/>
<dbReference type="InterPro" id="IPR029055">
    <property type="entry name" value="Ntn_hydrolases_N"/>
</dbReference>
<comment type="catalytic activity">
    <reaction evidence="1 4">
        <text>an S-substituted glutathione + H2O = an S-substituted L-cysteinylglycine + L-glutamate</text>
        <dbReference type="Rhea" id="RHEA:59468"/>
        <dbReference type="ChEBI" id="CHEBI:15377"/>
        <dbReference type="ChEBI" id="CHEBI:29985"/>
        <dbReference type="ChEBI" id="CHEBI:90779"/>
        <dbReference type="ChEBI" id="CHEBI:143103"/>
        <dbReference type="EC" id="3.4.19.13"/>
    </reaction>
</comment>
<dbReference type="GO" id="GO:0103068">
    <property type="term" value="F:leukotriene C4 gamma-glutamyl transferase activity"/>
    <property type="evidence" value="ECO:0007669"/>
    <property type="project" value="UniProtKB-EC"/>
</dbReference>
<keyword evidence="4 5" id="KW-0012">Acyltransferase</keyword>
<keyword evidence="4" id="KW-0378">Hydrolase</keyword>
<accession>A0ABW2J7R4</accession>
<evidence type="ECO:0000256" key="2">
    <source>
        <dbReference type="ARBA" id="ARBA00001089"/>
    </source>
</evidence>
<dbReference type="Gene3D" id="1.10.246.130">
    <property type="match status" value="1"/>
</dbReference>
<organism evidence="5 6">
    <name type="scientific">Herminiimonas aquatilis</name>
    <dbReference type="NCBI Taxonomy" id="345342"/>
    <lineage>
        <taxon>Bacteria</taxon>
        <taxon>Pseudomonadati</taxon>
        <taxon>Pseudomonadota</taxon>
        <taxon>Betaproteobacteria</taxon>
        <taxon>Burkholderiales</taxon>
        <taxon>Oxalobacteraceae</taxon>
        <taxon>Herminiimonas</taxon>
    </lineage>
</organism>
<evidence type="ECO:0000313" key="5">
    <source>
        <dbReference type="EMBL" id="MFC7299102.1"/>
    </source>
</evidence>
<dbReference type="InterPro" id="IPR043137">
    <property type="entry name" value="GGT_ssub_C"/>
</dbReference>
<gene>
    <name evidence="5" type="primary">ggt</name>
    <name evidence="5" type="ORF">ACFQO0_11715</name>
</gene>
<comment type="PTM">
    <text evidence="4">Cleaved by autocatalysis into a large and a small subunit.</text>
</comment>
<dbReference type="InterPro" id="IPR043138">
    <property type="entry name" value="GGT_lsub"/>
</dbReference>
<comment type="similarity">
    <text evidence="4">Belongs to the gamma-glutamyltransferase family.</text>
</comment>
<comment type="caution">
    <text evidence="5">The sequence shown here is derived from an EMBL/GenBank/DDBJ whole genome shotgun (WGS) entry which is preliminary data.</text>
</comment>
<dbReference type="PANTHER" id="PTHR43881">
    <property type="entry name" value="GAMMA-GLUTAMYLTRANSPEPTIDASE (AFU_ORTHOLOGUE AFUA_4G13580)"/>
    <property type="match status" value="1"/>
</dbReference>
<dbReference type="EC" id="3.4.19.13" evidence="4"/>
<dbReference type="PANTHER" id="PTHR43881:SF1">
    <property type="entry name" value="GAMMA-GLUTAMYLTRANSPEPTIDASE (AFU_ORTHOLOGUE AFUA_4G13580)"/>
    <property type="match status" value="1"/>
</dbReference>
<comment type="subunit">
    <text evidence="4">This enzyme consists of two polypeptide chains, which are synthesized in precursor form from a single polypeptide.</text>
</comment>
<evidence type="ECO:0000256" key="4">
    <source>
        <dbReference type="RuleBase" id="RU368036"/>
    </source>
</evidence>
<dbReference type="InterPro" id="IPR052896">
    <property type="entry name" value="GGT-like_enzyme"/>
</dbReference>
<comment type="pathway">
    <text evidence="4">Sulfur metabolism; glutathione metabolism.</text>
</comment>
<dbReference type="EMBL" id="JBHTCC010000002">
    <property type="protein sequence ID" value="MFC7299102.1"/>
    <property type="molecule type" value="Genomic_DNA"/>
</dbReference>
<dbReference type="PRINTS" id="PR01210">
    <property type="entry name" value="GGTRANSPTASE"/>
</dbReference>
<comment type="catalytic activity">
    <reaction evidence="3 4">
        <text>an N-terminal (5-L-glutamyl)-[peptide] + an alpha-amino acid = 5-L-glutamyl amino acid + an N-terminal L-alpha-aminoacyl-[peptide]</text>
        <dbReference type="Rhea" id="RHEA:23904"/>
        <dbReference type="Rhea" id="RHEA-COMP:9780"/>
        <dbReference type="Rhea" id="RHEA-COMP:9795"/>
        <dbReference type="ChEBI" id="CHEBI:77644"/>
        <dbReference type="ChEBI" id="CHEBI:78597"/>
        <dbReference type="ChEBI" id="CHEBI:78599"/>
        <dbReference type="ChEBI" id="CHEBI:78608"/>
        <dbReference type="EC" id="2.3.2.2"/>
    </reaction>
</comment>
<dbReference type="NCBIfam" id="TIGR00066">
    <property type="entry name" value="g_glut_trans"/>
    <property type="match status" value="1"/>
</dbReference>
<comment type="catalytic activity">
    <reaction evidence="2 4">
        <text>glutathione + H2O = L-cysteinylglycine + L-glutamate</text>
        <dbReference type="Rhea" id="RHEA:28807"/>
        <dbReference type="ChEBI" id="CHEBI:15377"/>
        <dbReference type="ChEBI" id="CHEBI:29985"/>
        <dbReference type="ChEBI" id="CHEBI:57925"/>
        <dbReference type="ChEBI" id="CHEBI:61694"/>
        <dbReference type="EC" id="3.4.19.13"/>
    </reaction>
</comment>
<dbReference type="Pfam" id="PF01019">
    <property type="entry name" value="G_glu_transpept"/>
    <property type="match status" value="1"/>
</dbReference>
<evidence type="ECO:0000256" key="1">
    <source>
        <dbReference type="ARBA" id="ARBA00001049"/>
    </source>
</evidence>
<name>A0ABW2J7R4_9BURK</name>
<protein>
    <recommendedName>
        <fullName evidence="4">Glutathione hydrolase proenzyme</fullName>
        <ecNumber evidence="4">2.3.2.2</ecNumber>
        <ecNumber evidence="4">3.4.19.13</ecNumber>
    </recommendedName>
    <component>
        <recommendedName>
            <fullName evidence="4">Glutathione hydrolase large chain</fullName>
        </recommendedName>
    </component>
    <component>
        <recommendedName>
            <fullName evidence="4">Glutathione hydrolase small chain</fullName>
        </recommendedName>
    </component>
</protein>
<reference evidence="6" key="1">
    <citation type="journal article" date="2019" name="Int. J. Syst. Evol. Microbiol.">
        <title>The Global Catalogue of Microorganisms (GCM) 10K type strain sequencing project: providing services to taxonomists for standard genome sequencing and annotation.</title>
        <authorList>
            <consortium name="The Broad Institute Genomics Platform"/>
            <consortium name="The Broad Institute Genome Sequencing Center for Infectious Disease"/>
            <person name="Wu L."/>
            <person name="Ma J."/>
        </authorList>
    </citation>
    <scope>NUCLEOTIDE SEQUENCE [LARGE SCALE GENOMIC DNA]</scope>
    <source>
        <strain evidence="6">CCUG 36956</strain>
    </source>
</reference>
<dbReference type="Gene3D" id="3.60.20.40">
    <property type="match status" value="1"/>
</dbReference>
<evidence type="ECO:0000256" key="3">
    <source>
        <dbReference type="ARBA" id="ARBA00047417"/>
    </source>
</evidence>
<dbReference type="EC" id="2.3.2.2" evidence="4"/>
<sequence length="531" mass="57508">MMRTTRPVSYAENGMVATAHYLATGAALDVLKEGGTAVDAAICAAATMSVVLPHMIGIGGDAFWMIHDAKSNTLTSLNGSGTCGKNISLNDYQGLDAIPHRGPRAAITVPGAVDSWGLAHARYGTLPLTRLLEPAIRYAREGVAVTQDISRWIADDADVFRQDPGSAGIFLNNGQAYQAGERLRQPALGDTLEGIAKNGTRHFYEHTAHSIVNYLKSQGGLLTLDDFHQYRAKWVEPISTTYRGFQAYQVPPPSQGIAGLMILNFLNGIDLSGLDENSPEYYNAMIQAIKWAFNKRDQYLSDPDFSDIPIDQLLDPQLANAERAEWLADTKRTHENRPGGSDTTFISIADKYGNAVGLVQSLYFDFGACVTDPVSGVLMQNRGSFFSLQPDHPNVLKAGKQSASTLMSGMLFKDGKPYMVYGTQGGEVQPQTQTSIVTRVVDFGLNVQQAIDAPRVLYGRTWGDTSNKLLLESAAPAATFDALQEQGHPVEAAQWPFPRMGTAQAVRLPGPWSEFFEGGADPRGEGIALGF</sequence>